<evidence type="ECO:0000259" key="2">
    <source>
        <dbReference type="Pfam" id="PF26398"/>
    </source>
</evidence>
<keyword evidence="4" id="KW-1185">Reference proteome</keyword>
<dbReference type="Proteomes" id="UP000216998">
    <property type="component" value="Unassembled WGS sequence"/>
</dbReference>
<sequence>MAIPELLASALADLPEDDRFELLEGWVDRGGGAWSFRFRARLSVPASEFMPEWSEWHLVVIAGCAKPDIHVYPDAARGITAQFPHQAFNAEPKDAAAWRAGSPCLGRPVSAFRREGWSGEPAEFGYRVQWNIGRLFSWIDAAAADRLIADGDPIELPTPPSVVAGALGFRETKEDLPWWKGTEHRWGFATVVAIPGSMGTTVVVDFMDPQLRSLRQVPWGPGIPTAPGRVDAVWIVMPVLVVGQPWRFPATWEELAAYCSGASVDLPAIMADAGAKLRHVERPRKPVPQTLLVGFPMSELHGAPAERMHWLAFDGMRTARRADVRRGFSNRAGARREWDRAMAAEKRPLAYERTANWAPDQLRRRGEAEAAVRDSSMLILGGGALGGALAENLVRMGVSRIGVVDADRVGVGNLSRHVLSMRDAGWNKATALAKRLNRIMPDANVSDFGFAFPPPEDADRKKLDGWDVIVDCTAEDEVLRAMAEYPWDGVKVFVSLSMTWQARGLVAYADEQASFPAVDAIERFVTFSDRPDEDRLGLMEGIGCWHPVFPASADDVQLWAAVGTKFVRRAVTERRRICEHFIQDAYGAVVRHEA</sequence>
<dbReference type="EMBL" id="NOXU01000014">
    <property type="protein sequence ID" value="OYQ37503.1"/>
    <property type="molecule type" value="Genomic_DNA"/>
</dbReference>
<protein>
    <submittedName>
        <fullName evidence="3">Uncharacterized protein</fullName>
    </submittedName>
</protein>
<feature type="domain" description="THIF-type NAD/FAD binding fold" evidence="1">
    <location>
        <begin position="370"/>
        <end position="473"/>
    </location>
</feature>
<dbReference type="PANTHER" id="PTHR43267">
    <property type="entry name" value="TRNA THREONYLCARBAMOYLADENOSINE DEHYDRATASE"/>
    <property type="match status" value="1"/>
</dbReference>
<dbReference type="InterPro" id="IPR045886">
    <property type="entry name" value="ThiF/MoeB/HesA"/>
</dbReference>
<dbReference type="GO" id="GO:0061504">
    <property type="term" value="P:cyclic threonylcarbamoyladenosine biosynthetic process"/>
    <property type="evidence" value="ECO:0007669"/>
    <property type="project" value="TreeGrafter"/>
</dbReference>
<accession>A0A255Z7H6</accession>
<dbReference type="PANTHER" id="PTHR43267:SF1">
    <property type="entry name" value="TRNA THREONYLCARBAMOYLADENOSINE DEHYDRATASE"/>
    <property type="match status" value="1"/>
</dbReference>
<dbReference type="Pfam" id="PF00899">
    <property type="entry name" value="ThiF"/>
    <property type="match status" value="1"/>
</dbReference>
<dbReference type="GO" id="GO:0061503">
    <property type="term" value="F:tRNA threonylcarbamoyladenosine dehydratase"/>
    <property type="evidence" value="ECO:0007669"/>
    <property type="project" value="TreeGrafter"/>
</dbReference>
<dbReference type="Gene3D" id="3.40.50.720">
    <property type="entry name" value="NAD(P)-binding Rossmann-like Domain"/>
    <property type="match status" value="1"/>
</dbReference>
<dbReference type="Pfam" id="PF26398">
    <property type="entry name" value="Cap2_linker"/>
    <property type="match status" value="1"/>
</dbReference>
<dbReference type="GO" id="GO:0008641">
    <property type="term" value="F:ubiquitin-like modifier activating enzyme activity"/>
    <property type="evidence" value="ECO:0007669"/>
    <property type="project" value="InterPro"/>
</dbReference>
<dbReference type="RefSeq" id="WP_094452894.1">
    <property type="nucleotide sequence ID" value="NZ_NOXU01000014.1"/>
</dbReference>
<dbReference type="InterPro" id="IPR000594">
    <property type="entry name" value="ThiF_NAD_FAD-bd"/>
</dbReference>
<evidence type="ECO:0000313" key="4">
    <source>
        <dbReference type="Proteomes" id="UP000216998"/>
    </source>
</evidence>
<comment type="caution">
    <text evidence="3">The sequence shown here is derived from an EMBL/GenBank/DDBJ whole genome shotgun (WGS) entry which is preliminary data.</text>
</comment>
<organism evidence="3 4">
    <name type="scientific">Niveispirillum lacus</name>
    <dbReference type="NCBI Taxonomy" id="1981099"/>
    <lineage>
        <taxon>Bacteria</taxon>
        <taxon>Pseudomonadati</taxon>
        <taxon>Pseudomonadota</taxon>
        <taxon>Alphaproteobacteria</taxon>
        <taxon>Rhodospirillales</taxon>
        <taxon>Azospirillaceae</taxon>
        <taxon>Niveispirillum</taxon>
    </lineage>
</organism>
<feature type="domain" description="Cap2 central linker" evidence="2">
    <location>
        <begin position="145"/>
        <end position="357"/>
    </location>
</feature>
<evidence type="ECO:0000313" key="3">
    <source>
        <dbReference type="EMBL" id="OYQ37503.1"/>
    </source>
</evidence>
<dbReference type="InterPro" id="IPR035985">
    <property type="entry name" value="Ubiquitin-activating_enz"/>
</dbReference>
<gene>
    <name evidence="3" type="ORF">CHU95_01175</name>
</gene>
<dbReference type="OrthoDB" id="891532at2"/>
<dbReference type="InterPro" id="IPR058964">
    <property type="entry name" value="Cap2_linker"/>
</dbReference>
<reference evidence="3 4" key="1">
    <citation type="submission" date="2017-07" db="EMBL/GenBank/DDBJ databases">
        <title>Niveispirillum cyanobacteriorum sp. nov., isolated from cyanobacterial aggregates in a eutrophic lake.</title>
        <authorList>
            <person name="Cai H."/>
        </authorList>
    </citation>
    <scope>NUCLEOTIDE SEQUENCE [LARGE SCALE GENOMIC DNA]</scope>
    <source>
        <strain evidence="4">TH1-14</strain>
    </source>
</reference>
<dbReference type="SUPFAM" id="SSF69572">
    <property type="entry name" value="Activating enzymes of the ubiquitin-like proteins"/>
    <property type="match status" value="1"/>
</dbReference>
<proteinExistence type="predicted"/>
<evidence type="ECO:0000259" key="1">
    <source>
        <dbReference type="Pfam" id="PF00899"/>
    </source>
</evidence>
<name>A0A255Z7H6_9PROT</name>
<dbReference type="AlphaFoldDB" id="A0A255Z7H6"/>